<accession>A0A1I4A0U8</accession>
<protein>
    <submittedName>
        <fullName evidence="4">Uncharacterized conserved protein YafD, endonuclease/exonuclease/phosphatase (EEP) superfamily</fullName>
    </submittedName>
</protein>
<dbReference type="Pfam" id="PF03372">
    <property type="entry name" value="Exo_endo_phos"/>
    <property type="match status" value="1"/>
</dbReference>
<evidence type="ECO:0000259" key="3">
    <source>
        <dbReference type="Pfam" id="PF03372"/>
    </source>
</evidence>
<dbReference type="AlphaFoldDB" id="A0A1I4A0U8"/>
<keyword evidence="2" id="KW-1133">Transmembrane helix</keyword>
<dbReference type="SUPFAM" id="SSF56219">
    <property type="entry name" value="DNase I-like"/>
    <property type="match status" value="1"/>
</dbReference>
<evidence type="ECO:0000313" key="5">
    <source>
        <dbReference type="Proteomes" id="UP000199473"/>
    </source>
</evidence>
<dbReference type="RefSeq" id="WP_217648678.1">
    <property type="nucleotide sequence ID" value="NZ_FOSQ01000003.1"/>
</dbReference>
<dbReference type="InterPro" id="IPR036691">
    <property type="entry name" value="Endo/exonu/phosph_ase_sf"/>
</dbReference>
<feature type="domain" description="Endonuclease/exonuclease/phosphatase" evidence="3">
    <location>
        <begin position="113"/>
        <end position="316"/>
    </location>
</feature>
<keyword evidence="2" id="KW-0472">Membrane</keyword>
<dbReference type="Proteomes" id="UP000199473">
    <property type="component" value="Unassembled WGS sequence"/>
</dbReference>
<keyword evidence="4" id="KW-0269">Exonuclease</keyword>
<dbReference type="GO" id="GO:0004519">
    <property type="term" value="F:endonuclease activity"/>
    <property type="evidence" value="ECO:0007669"/>
    <property type="project" value="UniProtKB-KW"/>
</dbReference>
<keyword evidence="5" id="KW-1185">Reference proteome</keyword>
<evidence type="ECO:0000313" key="4">
    <source>
        <dbReference type="EMBL" id="SFK49943.1"/>
    </source>
</evidence>
<feature type="compositionally biased region" description="Acidic residues" evidence="1">
    <location>
        <begin position="334"/>
        <end position="346"/>
    </location>
</feature>
<dbReference type="GO" id="GO:0004527">
    <property type="term" value="F:exonuclease activity"/>
    <property type="evidence" value="ECO:0007669"/>
    <property type="project" value="UniProtKB-KW"/>
</dbReference>
<keyword evidence="4" id="KW-0255">Endonuclease</keyword>
<sequence length="366" mass="41171">MTEDGATMPSMLVWAVSLLLVGLTILPLSKRPWWWIRLWDYPRLQLAAGLILAAAFQAVVLPWGGAEGALRIATLACFTWQVFRIWPYTILHRRQVPGAKQPDPAESITILVANVLQDNSRAGDLLSLIRRVDPDVILTLETNGWWEAQLRPLLETHPFAVLHPLENTYGIHLFSRLRLRDAVVRERVTKDIPSIFARVRLRSGRLVDLHCLHPEPPQIGNDVAERDAELLLVAREVAANPRPTIVCGDLNDVAWSHTTRLFQRLSGLLDPRVGRGLFPTFHAEHWFARWPLDHVFHDARFRVAGLRVLPHYGSDHFAICITLCHDPAALAEAEIPEADEEDEEEAEAKIAEGREAAAMGTPPVQD</sequence>
<feature type="transmembrane region" description="Helical" evidence="2">
    <location>
        <begin position="41"/>
        <end position="63"/>
    </location>
</feature>
<organism evidence="4 5">
    <name type="scientific">Falsiroseomonas stagni DSM 19981</name>
    <dbReference type="NCBI Taxonomy" id="1123062"/>
    <lineage>
        <taxon>Bacteria</taxon>
        <taxon>Pseudomonadati</taxon>
        <taxon>Pseudomonadota</taxon>
        <taxon>Alphaproteobacteria</taxon>
        <taxon>Acetobacterales</taxon>
        <taxon>Roseomonadaceae</taxon>
        <taxon>Falsiroseomonas</taxon>
    </lineage>
</organism>
<keyword evidence="4" id="KW-0378">Hydrolase</keyword>
<reference evidence="4 5" key="1">
    <citation type="submission" date="2016-10" db="EMBL/GenBank/DDBJ databases">
        <authorList>
            <person name="de Groot N.N."/>
        </authorList>
    </citation>
    <scope>NUCLEOTIDE SEQUENCE [LARGE SCALE GENOMIC DNA]</scope>
    <source>
        <strain evidence="4 5">DSM 19981</strain>
    </source>
</reference>
<dbReference type="EMBL" id="FOSQ01000003">
    <property type="protein sequence ID" value="SFK49943.1"/>
    <property type="molecule type" value="Genomic_DNA"/>
</dbReference>
<proteinExistence type="predicted"/>
<keyword evidence="4" id="KW-0540">Nuclease</keyword>
<name>A0A1I4A0U8_9PROT</name>
<feature type="region of interest" description="Disordered" evidence="1">
    <location>
        <begin position="334"/>
        <end position="366"/>
    </location>
</feature>
<evidence type="ECO:0000256" key="1">
    <source>
        <dbReference type="SAM" id="MobiDB-lite"/>
    </source>
</evidence>
<dbReference type="Gene3D" id="3.60.10.10">
    <property type="entry name" value="Endonuclease/exonuclease/phosphatase"/>
    <property type="match status" value="1"/>
</dbReference>
<dbReference type="InterPro" id="IPR005135">
    <property type="entry name" value="Endo/exonuclease/phosphatase"/>
</dbReference>
<evidence type="ECO:0000256" key="2">
    <source>
        <dbReference type="SAM" id="Phobius"/>
    </source>
</evidence>
<feature type="transmembrane region" description="Helical" evidence="2">
    <location>
        <begin position="12"/>
        <end position="29"/>
    </location>
</feature>
<dbReference type="STRING" id="1123062.SAMN02745775_10345"/>
<gene>
    <name evidence="4" type="ORF">SAMN02745775_10345</name>
</gene>
<keyword evidence="2" id="KW-0812">Transmembrane</keyword>